<dbReference type="GO" id="GO:0016616">
    <property type="term" value="F:oxidoreductase activity, acting on the CH-OH group of donors, NAD or NADP as acceptor"/>
    <property type="evidence" value="ECO:0007669"/>
    <property type="project" value="InterPro"/>
</dbReference>
<evidence type="ECO:0000256" key="1">
    <source>
        <dbReference type="ARBA" id="ARBA00005854"/>
    </source>
</evidence>
<dbReference type="GO" id="GO:0051287">
    <property type="term" value="F:NAD binding"/>
    <property type="evidence" value="ECO:0007669"/>
    <property type="project" value="InterPro"/>
</dbReference>
<dbReference type="PANTHER" id="PTHR43761">
    <property type="entry name" value="D-ISOMER SPECIFIC 2-HYDROXYACID DEHYDROGENASE FAMILY PROTEIN (AFU_ORTHOLOGUE AFUA_1G13630)"/>
    <property type="match status" value="1"/>
</dbReference>
<protein>
    <recommendedName>
        <fullName evidence="4">D-isomer specific 2-hydroxyacid dehydrogenase catalytic domain-containing protein</fullName>
    </recommendedName>
</protein>
<proteinExistence type="inferred from homology"/>
<keyword evidence="2" id="KW-0560">Oxidoreductase</keyword>
<gene>
    <name evidence="5" type="ORF">S12H4_32543</name>
</gene>
<name>X1SE53_9ZZZZ</name>
<dbReference type="Gene3D" id="3.40.50.720">
    <property type="entry name" value="NAD(P)-binding Rossmann-like Domain"/>
    <property type="match status" value="1"/>
</dbReference>
<dbReference type="SUPFAM" id="SSF52283">
    <property type="entry name" value="Formate/glycerate dehydrogenase catalytic domain-like"/>
    <property type="match status" value="1"/>
</dbReference>
<evidence type="ECO:0000259" key="4">
    <source>
        <dbReference type="Pfam" id="PF00389"/>
    </source>
</evidence>
<evidence type="ECO:0000313" key="5">
    <source>
        <dbReference type="EMBL" id="GAI91243.1"/>
    </source>
</evidence>
<dbReference type="Pfam" id="PF00389">
    <property type="entry name" value="2-Hacid_dh"/>
    <property type="match status" value="1"/>
</dbReference>
<dbReference type="PANTHER" id="PTHR43761:SF1">
    <property type="entry name" value="D-ISOMER SPECIFIC 2-HYDROXYACID DEHYDROGENASE CATALYTIC DOMAIN-CONTAINING PROTEIN-RELATED"/>
    <property type="match status" value="1"/>
</dbReference>
<evidence type="ECO:0000256" key="3">
    <source>
        <dbReference type="ARBA" id="ARBA00023027"/>
    </source>
</evidence>
<feature type="non-terminal residue" evidence="5">
    <location>
        <position position="97"/>
    </location>
</feature>
<comment type="caution">
    <text evidence="5">The sequence shown here is derived from an EMBL/GenBank/DDBJ whole genome shotgun (WGS) entry which is preliminary data.</text>
</comment>
<dbReference type="InterPro" id="IPR050418">
    <property type="entry name" value="D-iso_2-hydroxyacid_DH_PdxB"/>
</dbReference>
<feature type="domain" description="D-isomer specific 2-hydroxyacid dehydrogenase catalytic" evidence="4">
    <location>
        <begin position="23"/>
        <end position="93"/>
    </location>
</feature>
<organism evidence="5">
    <name type="scientific">marine sediment metagenome</name>
    <dbReference type="NCBI Taxonomy" id="412755"/>
    <lineage>
        <taxon>unclassified sequences</taxon>
        <taxon>metagenomes</taxon>
        <taxon>ecological metagenomes</taxon>
    </lineage>
</organism>
<sequence length="97" mass="10660">MDRIDSQGVMVEEAEELAKVNAELVGADCTTEDEIIEAAKDADAILTVFVQITRRVMEALPKCKVIVRYGIGFDNIDVDAATDNGILVVNIPDFCWE</sequence>
<evidence type="ECO:0000256" key="2">
    <source>
        <dbReference type="ARBA" id="ARBA00023002"/>
    </source>
</evidence>
<dbReference type="InterPro" id="IPR006139">
    <property type="entry name" value="D-isomer_2_OHA_DH_cat_dom"/>
</dbReference>
<dbReference type="AlphaFoldDB" id="X1SE53"/>
<dbReference type="EMBL" id="BARW01019090">
    <property type="protein sequence ID" value="GAI91243.1"/>
    <property type="molecule type" value="Genomic_DNA"/>
</dbReference>
<keyword evidence="3" id="KW-0520">NAD</keyword>
<comment type="similarity">
    <text evidence="1">Belongs to the D-isomer specific 2-hydroxyacid dehydrogenase family.</text>
</comment>
<reference evidence="5" key="1">
    <citation type="journal article" date="2014" name="Front. Microbiol.">
        <title>High frequency of phylogenetically diverse reductive dehalogenase-homologous genes in deep subseafloor sedimentary metagenomes.</title>
        <authorList>
            <person name="Kawai M."/>
            <person name="Futagami T."/>
            <person name="Toyoda A."/>
            <person name="Takaki Y."/>
            <person name="Nishi S."/>
            <person name="Hori S."/>
            <person name="Arai W."/>
            <person name="Tsubouchi T."/>
            <person name="Morono Y."/>
            <person name="Uchiyama I."/>
            <person name="Ito T."/>
            <person name="Fujiyama A."/>
            <person name="Inagaki F."/>
            <person name="Takami H."/>
        </authorList>
    </citation>
    <scope>NUCLEOTIDE SEQUENCE</scope>
    <source>
        <strain evidence="5">Expedition CK06-06</strain>
    </source>
</reference>
<accession>X1SE53</accession>